<evidence type="ECO:0000313" key="2">
    <source>
        <dbReference type="Proteomes" id="UP000319825"/>
    </source>
</evidence>
<organism evidence="1 2">
    <name type="scientific">Micromonospora olivasterospora</name>
    <dbReference type="NCBI Taxonomy" id="1880"/>
    <lineage>
        <taxon>Bacteria</taxon>
        <taxon>Bacillati</taxon>
        <taxon>Actinomycetota</taxon>
        <taxon>Actinomycetes</taxon>
        <taxon>Micromonosporales</taxon>
        <taxon>Micromonosporaceae</taxon>
        <taxon>Micromonospora</taxon>
    </lineage>
</organism>
<dbReference type="Proteomes" id="UP000319825">
    <property type="component" value="Unassembled WGS sequence"/>
</dbReference>
<keyword evidence="2" id="KW-1185">Reference proteome</keyword>
<proteinExistence type="predicted"/>
<evidence type="ECO:0008006" key="3">
    <source>
        <dbReference type="Google" id="ProtNLM"/>
    </source>
</evidence>
<accession>A0A562IJE2</accession>
<dbReference type="AlphaFoldDB" id="A0A562IJE2"/>
<protein>
    <recommendedName>
        <fullName evidence="3">Lipocalin-like protein</fullName>
    </recommendedName>
</protein>
<name>A0A562IJE2_MICOL</name>
<dbReference type="EMBL" id="VLKE01000001">
    <property type="protein sequence ID" value="TWH70855.1"/>
    <property type="molecule type" value="Genomic_DNA"/>
</dbReference>
<reference evidence="1 2" key="1">
    <citation type="submission" date="2019-07" db="EMBL/GenBank/DDBJ databases">
        <title>R&amp;d 2014.</title>
        <authorList>
            <person name="Klenk H.-P."/>
        </authorList>
    </citation>
    <scope>NUCLEOTIDE SEQUENCE [LARGE SCALE GENOMIC DNA]</scope>
    <source>
        <strain evidence="1 2">DSM 43868</strain>
    </source>
</reference>
<gene>
    <name evidence="1" type="ORF">JD77_05880</name>
</gene>
<comment type="caution">
    <text evidence="1">The sequence shown here is derived from an EMBL/GenBank/DDBJ whole genome shotgun (WGS) entry which is preliminary data.</text>
</comment>
<evidence type="ECO:0000313" key="1">
    <source>
        <dbReference type="EMBL" id="TWH70855.1"/>
    </source>
</evidence>
<sequence>MAPSPIVGVWRVRTEGAPFPYHMFAFHSDGILHQSNPPLGNAITSDTAGLGVWQEREGVVKARFEEYRLAYHDHSITRGVIELTLSVSHNLFTGTAEFNVYDVDDKHLDGPLHATVEGQKVTLE</sequence>